<keyword evidence="5 10" id="KW-0378">Hydrolase</keyword>
<dbReference type="GO" id="GO:0006888">
    <property type="term" value="P:endoplasmic reticulum to Golgi vesicle-mediated transport"/>
    <property type="evidence" value="ECO:0007669"/>
    <property type="project" value="TreeGrafter"/>
</dbReference>
<comment type="similarity">
    <text evidence="2 10">Belongs to the GPI inositol-deacylase family.</text>
</comment>
<feature type="transmembrane region" description="Helical" evidence="10">
    <location>
        <begin position="513"/>
        <end position="534"/>
    </location>
</feature>
<keyword evidence="9 10" id="KW-0472">Membrane</keyword>
<keyword evidence="6 10" id="KW-0256">Endoplasmic reticulum</keyword>
<dbReference type="PANTHER" id="PTHR15495:SF7">
    <property type="entry name" value="GPI INOSITOL-DEACYLASE"/>
    <property type="match status" value="1"/>
</dbReference>
<dbReference type="GO" id="GO:0015031">
    <property type="term" value="P:protein transport"/>
    <property type="evidence" value="ECO:0007669"/>
    <property type="project" value="UniProtKB-KW"/>
</dbReference>
<dbReference type="EC" id="3.1.-.-" evidence="10"/>
<feature type="transmembrane region" description="Helical" evidence="10">
    <location>
        <begin position="555"/>
        <end position="578"/>
    </location>
</feature>
<feature type="transmembrane region" description="Helical" evidence="10">
    <location>
        <begin position="694"/>
        <end position="713"/>
    </location>
</feature>
<organism evidence="12 13">
    <name type="scientific">Steinernema hermaphroditum</name>
    <dbReference type="NCBI Taxonomy" id="289476"/>
    <lineage>
        <taxon>Eukaryota</taxon>
        <taxon>Metazoa</taxon>
        <taxon>Ecdysozoa</taxon>
        <taxon>Nematoda</taxon>
        <taxon>Chromadorea</taxon>
        <taxon>Rhabditida</taxon>
        <taxon>Tylenchina</taxon>
        <taxon>Panagrolaimomorpha</taxon>
        <taxon>Strongyloidoidea</taxon>
        <taxon>Steinernematidae</taxon>
        <taxon>Steinernema</taxon>
    </lineage>
</organism>
<comment type="subcellular location">
    <subcellularLocation>
        <location evidence="1">Endoplasmic reticulum membrane</location>
        <topology evidence="1">Multi-pass membrane protein</topology>
    </subcellularLocation>
</comment>
<dbReference type="SUPFAM" id="SSF50630">
    <property type="entry name" value="Acid proteases"/>
    <property type="match status" value="1"/>
</dbReference>
<dbReference type="GO" id="GO:0006505">
    <property type="term" value="P:GPI anchor metabolic process"/>
    <property type="evidence" value="ECO:0007669"/>
    <property type="project" value="TreeGrafter"/>
</dbReference>
<dbReference type="InterPro" id="IPR021109">
    <property type="entry name" value="Peptidase_aspartic_dom_sf"/>
</dbReference>
<evidence type="ECO:0000256" key="1">
    <source>
        <dbReference type="ARBA" id="ARBA00004477"/>
    </source>
</evidence>
<keyword evidence="3 10" id="KW-0813">Transport</keyword>
<keyword evidence="4 10" id="KW-0812">Transmembrane</keyword>
<evidence type="ECO:0000259" key="11">
    <source>
        <dbReference type="PROSITE" id="PS51767"/>
    </source>
</evidence>
<dbReference type="PROSITE" id="PS51767">
    <property type="entry name" value="PEPTIDASE_A1"/>
    <property type="match status" value="1"/>
</dbReference>
<evidence type="ECO:0000256" key="3">
    <source>
        <dbReference type="ARBA" id="ARBA00022448"/>
    </source>
</evidence>
<dbReference type="Pfam" id="PF07819">
    <property type="entry name" value="PGAP1"/>
    <property type="match status" value="1"/>
</dbReference>
<keyword evidence="7 10" id="KW-0653">Protein transport</keyword>
<dbReference type="Gene3D" id="2.40.70.10">
    <property type="entry name" value="Acid Proteases"/>
    <property type="match status" value="1"/>
</dbReference>
<comment type="function">
    <text evidence="10">Involved in inositol deacylation of GPI-anchored proteins which plays important roles in the quality control and ER-associated degradation of GPI-anchored proteins.</text>
</comment>
<evidence type="ECO:0000256" key="5">
    <source>
        <dbReference type="ARBA" id="ARBA00022801"/>
    </source>
</evidence>
<feature type="transmembrane region" description="Helical" evidence="10">
    <location>
        <begin position="634"/>
        <end position="652"/>
    </location>
</feature>
<reference evidence="12" key="1">
    <citation type="submission" date="2023-06" db="EMBL/GenBank/DDBJ databases">
        <title>Genomic analysis of the entomopathogenic nematode Steinernema hermaphroditum.</title>
        <authorList>
            <person name="Schwarz E.M."/>
            <person name="Heppert J.K."/>
            <person name="Baniya A."/>
            <person name="Schwartz H.T."/>
            <person name="Tan C.-H."/>
            <person name="Antoshechkin I."/>
            <person name="Sternberg P.W."/>
            <person name="Goodrich-Blair H."/>
            <person name="Dillman A.R."/>
        </authorList>
    </citation>
    <scope>NUCLEOTIDE SEQUENCE</scope>
    <source>
        <strain evidence="12">PS9179</strain>
        <tissue evidence="12">Whole animal</tissue>
    </source>
</reference>
<evidence type="ECO:0000313" key="13">
    <source>
        <dbReference type="Proteomes" id="UP001175271"/>
    </source>
</evidence>
<keyword evidence="8 10" id="KW-1133">Transmembrane helix</keyword>
<sequence length="863" mass="97103">MRKALILRLVFVLTFFGAGVIFVAKNRADRNECWMTFMWGRIGFVRAAVDEGSSYSLLVYGENLQLRKLETNMRNALTGIPIVFVPGNAGSGYQARSLGSVLYNKTVVHGHKHVFDMFAVDFNEELSGLSVDYLMAQSKFLGKSVEKIRSLYRIPPKGIIFLGHSMGGVVIRSLLLNPQFDPSIMAAVITLATPHKESPLLLSSDVLGFWEDIEKAWAVERKVSVSHIPVVSLSAGFKDDLIHEAATRSPSVRHFSTTSLDRLWLEADHLCIVWCNQLVTLLSRFVRGYAESPAAVKRNPDAIIKRFFQTDGYERSWLSGPIRTLAVEKGKSLVALARRTERGSFISKPSRLLNHDWRIAEVLGPANVTVKEAAVFDVVPTDSLPSFNPSLWDTSLGLFKPIYTTDVKRRRITYLPVNLTDPTAVFKLRMEYTSCRFYNESQYPTRMIFDIGSTRRYSRASSPRSQLLKMYKIDAVDSGIGHVLIIANPKCNYQISIKADVPRIMMRPFQKHASSAVALFASYCIVSYCFQSLFPYSSFPARIFILLLGIQSMDTIALLLISLLVIVVYEIWAMFSGFLHFLLSNVKGFPLTRPSRLVLFTVLSGVACKAHSFPVLCIAALIGIRNANSSSLRNMYCAIIQLSIVPFVVYVWNLTRYGAISGLFPDHNLISALLLLLRVLVVEQWPWSYYSQSFHIRAFVFVNALPVCSYSNFDSCNISINKDSSAVLMRILPTLVFCLLIGAAVALRLDLRHRPPRLDTINSNIRASHLRHHRRRFDDSNELRCEAGRLPRDGGLRTEKAQSLWTLDNAEYLASVAIGSAHQFFEVVLDTGSGDLWVVEEDCQQQEPKIKSHKSCGRYCRQS</sequence>
<evidence type="ECO:0000256" key="2">
    <source>
        <dbReference type="ARBA" id="ARBA00006931"/>
    </source>
</evidence>
<accession>A0AA39HM76</accession>
<dbReference type="InterPro" id="IPR033121">
    <property type="entry name" value="PEPTIDASE_A1"/>
</dbReference>
<evidence type="ECO:0000256" key="7">
    <source>
        <dbReference type="ARBA" id="ARBA00022927"/>
    </source>
</evidence>
<dbReference type="GO" id="GO:0005789">
    <property type="term" value="C:endoplasmic reticulum membrane"/>
    <property type="evidence" value="ECO:0007669"/>
    <property type="project" value="UniProtKB-SubCell"/>
</dbReference>
<gene>
    <name evidence="12" type="ORF">QR680_003960</name>
</gene>
<proteinExistence type="inferred from homology"/>
<dbReference type="PANTHER" id="PTHR15495">
    <property type="entry name" value="NEGATIVE REGULATOR OF VESICLE FORMATION-RELATED"/>
    <property type="match status" value="1"/>
</dbReference>
<dbReference type="Pfam" id="PF00026">
    <property type="entry name" value="Asp"/>
    <property type="match status" value="1"/>
</dbReference>
<evidence type="ECO:0000256" key="8">
    <source>
        <dbReference type="ARBA" id="ARBA00022989"/>
    </source>
</evidence>
<dbReference type="AlphaFoldDB" id="A0AA39HM76"/>
<dbReference type="InterPro" id="IPR012908">
    <property type="entry name" value="PGAP1-ab_dom-like"/>
</dbReference>
<evidence type="ECO:0000256" key="4">
    <source>
        <dbReference type="ARBA" id="ARBA00022692"/>
    </source>
</evidence>
<dbReference type="SUPFAM" id="SSF53474">
    <property type="entry name" value="alpha/beta-Hydrolases"/>
    <property type="match status" value="1"/>
</dbReference>
<evidence type="ECO:0000256" key="10">
    <source>
        <dbReference type="RuleBase" id="RU365011"/>
    </source>
</evidence>
<dbReference type="Proteomes" id="UP001175271">
    <property type="component" value="Unassembled WGS sequence"/>
</dbReference>
<dbReference type="EMBL" id="JAUCMV010000003">
    <property type="protein sequence ID" value="KAK0408441.1"/>
    <property type="molecule type" value="Genomic_DNA"/>
</dbReference>
<feature type="transmembrane region" description="Helical" evidence="10">
    <location>
        <begin position="725"/>
        <end position="747"/>
    </location>
</feature>
<evidence type="ECO:0000256" key="6">
    <source>
        <dbReference type="ARBA" id="ARBA00022824"/>
    </source>
</evidence>
<keyword evidence="13" id="KW-1185">Reference proteome</keyword>
<dbReference type="InterPro" id="IPR039529">
    <property type="entry name" value="PGAP1/BST1"/>
</dbReference>
<feature type="domain" description="Peptidase A1" evidence="11">
    <location>
        <begin position="812"/>
        <end position="863"/>
    </location>
</feature>
<dbReference type="InterPro" id="IPR029058">
    <property type="entry name" value="AB_hydrolase_fold"/>
</dbReference>
<feature type="transmembrane region" description="Helical" evidence="10">
    <location>
        <begin position="598"/>
        <end position="622"/>
    </location>
</feature>
<comment type="caution">
    <text evidence="12">The sequence shown here is derived from an EMBL/GenBank/DDBJ whole genome shotgun (WGS) entry which is preliminary data.</text>
</comment>
<evidence type="ECO:0000256" key="9">
    <source>
        <dbReference type="ARBA" id="ARBA00023136"/>
    </source>
</evidence>
<dbReference type="GO" id="GO:0050185">
    <property type="term" value="F:phosphatidylinositol deacylase activity"/>
    <property type="evidence" value="ECO:0007669"/>
    <property type="project" value="TreeGrafter"/>
</dbReference>
<dbReference type="Gene3D" id="3.40.50.1820">
    <property type="entry name" value="alpha/beta hydrolase"/>
    <property type="match status" value="1"/>
</dbReference>
<name>A0AA39HM76_9BILA</name>
<protein>
    <recommendedName>
        <fullName evidence="10">GPI inositol-deacylase</fullName>
        <ecNumber evidence="10">3.1.-.-</ecNumber>
    </recommendedName>
</protein>
<evidence type="ECO:0000313" key="12">
    <source>
        <dbReference type="EMBL" id="KAK0408441.1"/>
    </source>
</evidence>